<sequence length="212" mass="25058">MASHIDLSYRPETYFTLSLRDQLLQELSTSALRRKLAPQIDALLREGRKEEAIALVRSVTKTELQMGFFIHPMFMGGAYLPPREPDEVEIARVTLRSTTYDVAAIYARRDGSQIHYRFVDEYYDHDWLEDLRFQGEHTSTLPLTLGEVADIFYYEYLWRILREIDWRNLQEALDFFWAESSFYPDLDEALHQVASEDLKSLFPEEEEDEEDE</sequence>
<reference evidence="1" key="1">
    <citation type="journal article" date="2020" name="mSystems">
        <title>Genome- and Community-Level Interaction Insights into Carbon Utilization and Element Cycling Functions of Hydrothermarchaeota in Hydrothermal Sediment.</title>
        <authorList>
            <person name="Zhou Z."/>
            <person name="Liu Y."/>
            <person name="Xu W."/>
            <person name="Pan J."/>
            <person name="Luo Z.H."/>
            <person name="Li M."/>
        </authorList>
    </citation>
    <scope>NUCLEOTIDE SEQUENCE [LARGE SCALE GENOMIC DNA]</scope>
    <source>
        <strain evidence="1">SpSt-143</strain>
    </source>
</reference>
<dbReference type="AlphaFoldDB" id="A0A7V2F6P6"/>
<comment type="caution">
    <text evidence="1">The sequence shown here is derived from an EMBL/GenBank/DDBJ whole genome shotgun (WGS) entry which is preliminary data.</text>
</comment>
<proteinExistence type="predicted"/>
<protein>
    <submittedName>
        <fullName evidence="1">Uncharacterized protein</fullName>
    </submittedName>
</protein>
<name>A0A7V2F6P6_RHOMR</name>
<evidence type="ECO:0000313" key="1">
    <source>
        <dbReference type="EMBL" id="HER96128.1"/>
    </source>
</evidence>
<gene>
    <name evidence="1" type="ORF">ENO59_06380</name>
</gene>
<accession>A0A7V2F6P6</accession>
<organism evidence="1">
    <name type="scientific">Rhodothermus marinus</name>
    <name type="common">Rhodothermus obamensis</name>
    <dbReference type="NCBI Taxonomy" id="29549"/>
    <lineage>
        <taxon>Bacteria</taxon>
        <taxon>Pseudomonadati</taxon>
        <taxon>Rhodothermota</taxon>
        <taxon>Rhodothermia</taxon>
        <taxon>Rhodothermales</taxon>
        <taxon>Rhodothermaceae</taxon>
        <taxon>Rhodothermus</taxon>
    </lineage>
</organism>
<dbReference type="EMBL" id="DSGB01000005">
    <property type="protein sequence ID" value="HER96128.1"/>
    <property type="molecule type" value="Genomic_DNA"/>
</dbReference>